<accession>A0ABQ6NTX0</accession>
<dbReference type="Proteomes" id="UP001285921">
    <property type="component" value="Unassembled WGS sequence"/>
</dbReference>
<keyword evidence="2" id="KW-1185">Reference proteome</keyword>
<dbReference type="EMBL" id="BTCL01000020">
    <property type="protein sequence ID" value="GMK47490.1"/>
    <property type="molecule type" value="Genomic_DNA"/>
</dbReference>
<proteinExistence type="predicted"/>
<dbReference type="RefSeq" id="WP_317981443.1">
    <property type="nucleotide sequence ID" value="NZ_BTCL01000020.1"/>
</dbReference>
<sequence length="160" mass="18557">MKWVLFMLLMAPLFLLFSAWNHDEYIQTKLRAELKEGMDLATHDAALQVNKVQREMGDIQFVREDAERALLASMERTFKLDDQLQPLTSSVWKSKFEVVSLQYVETGSFPQNYNSGPPYYYIDLLRGPSVIAIVKVEHPRYYGVSDHFSYIVGSSHEYIP</sequence>
<gene>
    <name evidence="1" type="ORF">PghCCS26_46200</name>
</gene>
<reference evidence="1 2" key="1">
    <citation type="submission" date="2023-05" db="EMBL/GenBank/DDBJ databases">
        <title>Draft genome of Paenibacillus sp. CCS26.</title>
        <authorList>
            <person name="Akita H."/>
            <person name="Shinto Y."/>
            <person name="Kimura Z."/>
        </authorList>
    </citation>
    <scope>NUCLEOTIDE SEQUENCE [LARGE SCALE GENOMIC DNA]</scope>
    <source>
        <strain evidence="1 2">CCS26</strain>
    </source>
</reference>
<comment type="caution">
    <text evidence="1">The sequence shown here is derived from an EMBL/GenBank/DDBJ whole genome shotgun (WGS) entry which is preliminary data.</text>
</comment>
<protein>
    <submittedName>
        <fullName evidence="1">Uncharacterized protein</fullName>
    </submittedName>
</protein>
<evidence type="ECO:0000313" key="1">
    <source>
        <dbReference type="EMBL" id="GMK47490.1"/>
    </source>
</evidence>
<organism evidence="1 2">
    <name type="scientific">Paenibacillus glycanilyticus</name>
    <dbReference type="NCBI Taxonomy" id="126569"/>
    <lineage>
        <taxon>Bacteria</taxon>
        <taxon>Bacillati</taxon>
        <taxon>Bacillota</taxon>
        <taxon>Bacilli</taxon>
        <taxon>Bacillales</taxon>
        <taxon>Paenibacillaceae</taxon>
        <taxon>Paenibacillus</taxon>
    </lineage>
</organism>
<name>A0ABQ6NTX0_9BACL</name>
<evidence type="ECO:0000313" key="2">
    <source>
        <dbReference type="Proteomes" id="UP001285921"/>
    </source>
</evidence>